<name>U5DF70_AMBTC</name>
<keyword evidence="2" id="KW-1185">Reference proteome</keyword>
<protein>
    <submittedName>
        <fullName evidence="1">Uncharacterized protein</fullName>
    </submittedName>
</protein>
<dbReference type="HOGENOM" id="CLU_2743424_0_0_1"/>
<dbReference type="AlphaFoldDB" id="U5DF70"/>
<evidence type="ECO:0000313" key="1">
    <source>
        <dbReference type="EMBL" id="ERN20092.1"/>
    </source>
</evidence>
<evidence type="ECO:0000313" key="2">
    <source>
        <dbReference type="Proteomes" id="UP000017836"/>
    </source>
</evidence>
<accession>U5DF70</accession>
<dbReference type="Proteomes" id="UP000017836">
    <property type="component" value="Unassembled WGS sequence"/>
</dbReference>
<dbReference type="EMBL" id="KI392060">
    <property type="protein sequence ID" value="ERN20092.1"/>
    <property type="molecule type" value="Genomic_DNA"/>
</dbReference>
<sequence length="71" mass="8129">MEAAKGIIKEMEKEYYAPTRDDEDVEYEAQMEQARLASLVDIQERQMQIDGMFARHAKASSSRAPEVPPKL</sequence>
<proteinExistence type="predicted"/>
<gene>
    <name evidence="1" type="ORF">AMTR_s00066p00030840</name>
</gene>
<organism evidence="1 2">
    <name type="scientific">Amborella trichopoda</name>
    <dbReference type="NCBI Taxonomy" id="13333"/>
    <lineage>
        <taxon>Eukaryota</taxon>
        <taxon>Viridiplantae</taxon>
        <taxon>Streptophyta</taxon>
        <taxon>Embryophyta</taxon>
        <taxon>Tracheophyta</taxon>
        <taxon>Spermatophyta</taxon>
        <taxon>Magnoliopsida</taxon>
        <taxon>Amborellales</taxon>
        <taxon>Amborellaceae</taxon>
        <taxon>Amborella</taxon>
    </lineage>
</organism>
<reference evidence="2" key="1">
    <citation type="journal article" date="2013" name="Science">
        <title>The Amborella genome and the evolution of flowering plants.</title>
        <authorList>
            <consortium name="Amborella Genome Project"/>
        </authorList>
    </citation>
    <scope>NUCLEOTIDE SEQUENCE [LARGE SCALE GENOMIC DNA]</scope>
</reference>
<dbReference type="Gramene" id="ERN20092">
    <property type="protein sequence ID" value="ERN20092"/>
    <property type="gene ID" value="AMTR_s00066p00030840"/>
</dbReference>